<evidence type="ECO:0008006" key="4">
    <source>
        <dbReference type="Google" id="ProtNLM"/>
    </source>
</evidence>
<feature type="region of interest" description="Disordered" evidence="1">
    <location>
        <begin position="203"/>
        <end position="235"/>
    </location>
</feature>
<evidence type="ECO:0000313" key="2">
    <source>
        <dbReference type="EMBL" id="GGC51705.1"/>
    </source>
</evidence>
<sequence>MYLQGGGANGLAMKLNERNKHTVILKEYGKNIQRLVTHIAGLEDRERRTQSAYTLVEIIKQLNPNLKLESDQKIWDDLYIMSDFTLEIDGPYPMPEKELLGKKPLPIGYPIGEVKFKHYGRNIEKLIEKAVEIEDDEEQEAAIIYIGQLMRSFHSTWNRDNFDDQIILDDIKTLSKDKLHIDLEKVKEMGLFETNTRRDFKIPIEAENTGNNRRNFSGNNRRRNNNNGGHSKKRR</sequence>
<evidence type="ECO:0000256" key="1">
    <source>
        <dbReference type="SAM" id="MobiDB-lite"/>
    </source>
</evidence>
<dbReference type="Proteomes" id="UP000635885">
    <property type="component" value="Unassembled WGS sequence"/>
</dbReference>
<feature type="compositionally biased region" description="Low complexity" evidence="1">
    <location>
        <begin position="208"/>
        <end position="219"/>
    </location>
</feature>
<name>A0ABQ1N5J7_9BACT</name>
<feature type="compositionally biased region" description="Basic residues" evidence="1">
    <location>
        <begin position="220"/>
        <end position="235"/>
    </location>
</feature>
<dbReference type="EMBL" id="BMFD01000016">
    <property type="protein sequence ID" value="GGC51705.1"/>
    <property type="molecule type" value="Genomic_DNA"/>
</dbReference>
<accession>A0ABQ1N5J7</accession>
<proteinExistence type="predicted"/>
<comment type="caution">
    <text evidence="2">The sequence shown here is derived from an EMBL/GenBank/DDBJ whole genome shotgun (WGS) entry which is preliminary data.</text>
</comment>
<dbReference type="InterPro" id="IPR025632">
    <property type="entry name" value="DUF4290"/>
</dbReference>
<evidence type="ECO:0000313" key="3">
    <source>
        <dbReference type="Proteomes" id="UP000635885"/>
    </source>
</evidence>
<keyword evidence="3" id="KW-1185">Reference proteome</keyword>
<dbReference type="Pfam" id="PF14123">
    <property type="entry name" value="DUF4290"/>
    <property type="match status" value="1"/>
</dbReference>
<organism evidence="2 3">
    <name type="scientific">Belliella aquatica</name>
    <dbReference type="NCBI Taxonomy" id="1323734"/>
    <lineage>
        <taxon>Bacteria</taxon>
        <taxon>Pseudomonadati</taxon>
        <taxon>Bacteroidota</taxon>
        <taxon>Cytophagia</taxon>
        <taxon>Cytophagales</taxon>
        <taxon>Cyclobacteriaceae</taxon>
        <taxon>Belliella</taxon>
    </lineage>
</organism>
<gene>
    <name evidence="2" type="ORF">GCM10010993_32770</name>
</gene>
<reference evidence="3" key="1">
    <citation type="journal article" date="2019" name="Int. J. Syst. Evol. Microbiol.">
        <title>The Global Catalogue of Microorganisms (GCM) 10K type strain sequencing project: providing services to taxonomists for standard genome sequencing and annotation.</title>
        <authorList>
            <consortium name="The Broad Institute Genomics Platform"/>
            <consortium name="The Broad Institute Genome Sequencing Center for Infectious Disease"/>
            <person name="Wu L."/>
            <person name="Ma J."/>
        </authorList>
    </citation>
    <scope>NUCLEOTIDE SEQUENCE [LARGE SCALE GENOMIC DNA]</scope>
    <source>
        <strain evidence="3">CGMCC 1.12479</strain>
    </source>
</reference>
<protein>
    <recommendedName>
        <fullName evidence="4">DUF4290 domain-containing protein</fullName>
    </recommendedName>
</protein>